<dbReference type="PANTHER" id="PTHR34982">
    <property type="entry name" value="YOP PROTEINS TRANSLOCATION PROTEIN L"/>
    <property type="match status" value="1"/>
</dbReference>
<dbReference type="GO" id="GO:0009288">
    <property type="term" value="C:bacterial-type flagellum"/>
    <property type="evidence" value="ECO:0007669"/>
    <property type="project" value="InterPro"/>
</dbReference>
<dbReference type="GO" id="GO:0044781">
    <property type="term" value="P:bacterial-type flagellum organization"/>
    <property type="evidence" value="ECO:0007669"/>
    <property type="project" value="UniProtKB-KW"/>
</dbReference>
<keyword evidence="7" id="KW-1005">Bacterial flagellum biogenesis</keyword>
<dbReference type="GO" id="GO:0015031">
    <property type="term" value="P:protein transport"/>
    <property type="evidence" value="ECO:0007669"/>
    <property type="project" value="UniProtKB-KW"/>
</dbReference>
<accession>A0A377SU64</accession>
<dbReference type="Proteomes" id="UP000295794">
    <property type="component" value="Unassembled WGS sequence"/>
</dbReference>
<organism evidence="11 13">
    <name type="scientific">Iodobacter fluviatilis</name>
    <dbReference type="NCBI Taxonomy" id="537"/>
    <lineage>
        <taxon>Bacteria</taxon>
        <taxon>Pseudomonadati</taxon>
        <taxon>Pseudomonadota</taxon>
        <taxon>Betaproteobacteria</taxon>
        <taxon>Neisseriales</taxon>
        <taxon>Chitinibacteraceae</taxon>
        <taxon>Iodobacter</taxon>
    </lineage>
</organism>
<evidence type="ECO:0000313" key="14">
    <source>
        <dbReference type="Proteomes" id="UP000295794"/>
    </source>
</evidence>
<dbReference type="PANTHER" id="PTHR34982:SF1">
    <property type="entry name" value="FLAGELLAR ASSEMBLY PROTEIN FLIH"/>
    <property type="match status" value="1"/>
</dbReference>
<dbReference type="GO" id="GO:0003774">
    <property type="term" value="F:cytoskeletal motor activity"/>
    <property type="evidence" value="ECO:0007669"/>
    <property type="project" value="InterPro"/>
</dbReference>
<protein>
    <recommendedName>
        <fullName evidence="4">Flagellar assembly protein FliH</fullName>
    </recommendedName>
</protein>
<dbReference type="Pfam" id="PF02108">
    <property type="entry name" value="FliH"/>
    <property type="match status" value="1"/>
</dbReference>
<evidence type="ECO:0000256" key="2">
    <source>
        <dbReference type="ARBA" id="ARBA00004496"/>
    </source>
</evidence>
<keyword evidence="11" id="KW-0966">Cell projection</keyword>
<dbReference type="InterPro" id="IPR018035">
    <property type="entry name" value="Flagellar_FliH/T3SS_HrpE"/>
</dbReference>
<evidence type="ECO:0000256" key="3">
    <source>
        <dbReference type="ARBA" id="ARBA00006602"/>
    </source>
</evidence>
<keyword evidence="6" id="KW-0963">Cytoplasm</keyword>
<evidence type="ECO:0000256" key="6">
    <source>
        <dbReference type="ARBA" id="ARBA00022490"/>
    </source>
</evidence>
<evidence type="ECO:0000313" key="11">
    <source>
        <dbReference type="EMBL" id="STR44543.1"/>
    </source>
</evidence>
<dbReference type="NCBIfam" id="NF009925">
    <property type="entry name" value="PRK13386.1"/>
    <property type="match status" value="1"/>
</dbReference>
<dbReference type="RefSeq" id="WP_115228339.1">
    <property type="nucleotide sequence ID" value="NZ_CAWOLO010000006.1"/>
</dbReference>
<dbReference type="InterPro" id="IPR000563">
    <property type="entry name" value="Flag_FliH"/>
</dbReference>
<reference evidence="12 14" key="2">
    <citation type="submission" date="2019-03" db="EMBL/GenBank/DDBJ databases">
        <title>Genomic Encyclopedia of Type Strains, Phase IV (KMG-IV): sequencing the most valuable type-strain genomes for metagenomic binning, comparative biology and taxonomic classification.</title>
        <authorList>
            <person name="Goeker M."/>
        </authorList>
    </citation>
    <scope>NUCLEOTIDE SEQUENCE [LARGE SCALE GENOMIC DNA]</scope>
    <source>
        <strain evidence="12 14">DSM 3764</strain>
    </source>
</reference>
<proteinExistence type="inferred from homology"/>
<dbReference type="EMBL" id="SMBT01000006">
    <property type="protein sequence ID" value="TCU86132.1"/>
    <property type="molecule type" value="Genomic_DNA"/>
</dbReference>
<evidence type="ECO:0000256" key="9">
    <source>
        <dbReference type="ARBA" id="ARBA00023225"/>
    </source>
</evidence>
<evidence type="ECO:0000256" key="7">
    <source>
        <dbReference type="ARBA" id="ARBA00022795"/>
    </source>
</evidence>
<dbReference type="AlphaFoldDB" id="A0A377SU64"/>
<dbReference type="GO" id="GO:0071973">
    <property type="term" value="P:bacterial-type flagellum-dependent cell motility"/>
    <property type="evidence" value="ECO:0007669"/>
    <property type="project" value="InterPro"/>
</dbReference>
<gene>
    <name evidence="12" type="ORF">EV682_10612</name>
    <name evidence="11" type="ORF">NCTC11159_03078</name>
</gene>
<dbReference type="GO" id="GO:0005829">
    <property type="term" value="C:cytosol"/>
    <property type="evidence" value="ECO:0007669"/>
    <property type="project" value="TreeGrafter"/>
</dbReference>
<dbReference type="InterPro" id="IPR051472">
    <property type="entry name" value="T3SS_Stator/FliH"/>
</dbReference>
<keyword evidence="5" id="KW-0813">Transport</keyword>
<sequence length="220" mass="23780">MKSVRPHRFPSLQRLQVAQSAQAGEAAPLSAEAYQQGWDSGHSDGHAEGLISGGAAGFAEGHAAGLAQGEAEARLAATARFDEKAALMEQLLQQVQRASDDYQLALRQEVVDLVAKVARQVIRCELTLQPVQLLALVDETLAATSQTNTSVAVHLNAEECQRVIELAPERVARWQLVADPHLAPGECRIHSAEMEADAGCMQRLDLCMDQLQEQLVQVAE</sequence>
<keyword evidence="11" id="KW-0282">Flagellum</keyword>
<reference evidence="11 13" key="1">
    <citation type="submission" date="2018-06" db="EMBL/GenBank/DDBJ databases">
        <authorList>
            <consortium name="Pathogen Informatics"/>
            <person name="Doyle S."/>
        </authorList>
    </citation>
    <scope>NUCLEOTIDE SEQUENCE [LARGE SCALE GENOMIC DNA]</scope>
    <source>
        <strain evidence="11 13">NCTC11159</strain>
    </source>
</reference>
<keyword evidence="9" id="KW-1006">Bacterial flagellum protein export</keyword>
<evidence type="ECO:0000313" key="13">
    <source>
        <dbReference type="Proteomes" id="UP000255108"/>
    </source>
</evidence>
<comment type="subcellular location">
    <subcellularLocation>
        <location evidence="2">Cytoplasm</location>
    </subcellularLocation>
</comment>
<keyword evidence="11" id="KW-0969">Cilium</keyword>
<evidence type="ECO:0000256" key="4">
    <source>
        <dbReference type="ARBA" id="ARBA00016507"/>
    </source>
</evidence>
<comment type="function">
    <text evidence="1">Needed for flagellar regrowth and assembly.</text>
</comment>
<keyword evidence="14" id="KW-1185">Reference proteome</keyword>
<comment type="similarity">
    <text evidence="3">Belongs to the FliH family.</text>
</comment>
<feature type="domain" description="Flagellar assembly protein FliH/Type III secretion system HrpE" evidence="10">
    <location>
        <begin position="84"/>
        <end position="205"/>
    </location>
</feature>
<dbReference type="PRINTS" id="PR01003">
    <property type="entry name" value="FLGFLIH"/>
</dbReference>
<evidence type="ECO:0000313" key="12">
    <source>
        <dbReference type="EMBL" id="TCU86132.1"/>
    </source>
</evidence>
<evidence type="ECO:0000256" key="8">
    <source>
        <dbReference type="ARBA" id="ARBA00022927"/>
    </source>
</evidence>
<dbReference type="Proteomes" id="UP000255108">
    <property type="component" value="Unassembled WGS sequence"/>
</dbReference>
<name>A0A377SU64_9NEIS</name>
<evidence type="ECO:0000256" key="1">
    <source>
        <dbReference type="ARBA" id="ARBA00003041"/>
    </source>
</evidence>
<dbReference type="EMBL" id="UGHR01000003">
    <property type="protein sequence ID" value="STR44543.1"/>
    <property type="molecule type" value="Genomic_DNA"/>
</dbReference>
<keyword evidence="8" id="KW-0653">Protein transport</keyword>
<dbReference type="OrthoDB" id="6397640at2"/>
<evidence type="ECO:0000256" key="5">
    <source>
        <dbReference type="ARBA" id="ARBA00022448"/>
    </source>
</evidence>
<evidence type="ECO:0000259" key="10">
    <source>
        <dbReference type="Pfam" id="PF02108"/>
    </source>
</evidence>